<keyword evidence="8" id="KW-0067">ATP-binding</keyword>
<dbReference type="Pfam" id="PF00690">
    <property type="entry name" value="Cation_ATPase_N"/>
    <property type="match status" value="1"/>
</dbReference>
<keyword evidence="4" id="KW-1003">Cell membrane</keyword>
<evidence type="ECO:0000256" key="8">
    <source>
        <dbReference type="ARBA" id="ARBA00022840"/>
    </source>
</evidence>
<evidence type="ECO:0000256" key="13">
    <source>
        <dbReference type="SAM" id="Phobius"/>
    </source>
</evidence>
<dbReference type="PROSITE" id="PS00154">
    <property type="entry name" value="ATPASE_E1_E2"/>
    <property type="match status" value="1"/>
</dbReference>
<dbReference type="InterPro" id="IPR023299">
    <property type="entry name" value="ATPase_P-typ_cyto_dom_N"/>
</dbReference>
<dbReference type="InterPro" id="IPR044492">
    <property type="entry name" value="P_typ_ATPase_HD_dom"/>
</dbReference>
<evidence type="ECO:0000313" key="15">
    <source>
        <dbReference type="EMBL" id="UOB20617.1"/>
    </source>
</evidence>
<reference evidence="15" key="1">
    <citation type="submission" date="2022-03" db="EMBL/GenBank/DDBJ databases">
        <authorList>
            <person name="Vrbovska V."/>
            <person name="Kovarovic V."/>
            <person name="Botka T."/>
            <person name="Pantucek R."/>
        </authorList>
    </citation>
    <scope>NUCLEOTIDE SEQUENCE</scope>
    <source>
        <strain evidence="15">CCM 2609</strain>
    </source>
</reference>
<dbReference type="SUPFAM" id="SSF81660">
    <property type="entry name" value="Metal cation-transporting ATPase, ATP-binding domain N"/>
    <property type="match status" value="1"/>
</dbReference>
<feature type="transmembrane region" description="Helical" evidence="13">
    <location>
        <begin position="849"/>
        <end position="868"/>
    </location>
</feature>
<keyword evidence="16" id="KW-1185">Reference proteome</keyword>
<comment type="similarity">
    <text evidence="2">Belongs to the cation transport ATPase (P-type) (TC 3.A.3) family. Type IIA subfamily.</text>
</comment>
<comment type="subcellular location">
    <subcellularLocation>
        <location evidence="1">Cell membrane</location>
        <topology evidence="1">Multi-pass membrane protein</topology>
    </subcellularLocation>
</comment>
<feature type="transmembrane region" description="Helical" evidence="13">
    <location>
        <begin position="677"/>
        <end position="703"/>
    </location>
</feature>
<dbReference type="InterPro" id="IPR018303">
    <property type="entry name" value="ATPase_P-typ_P_site"/>
</dbReference>
<keyword evidence="9" id="KW-1278">Translocase</keyword>
<evidence type="ECO:0000259" key="14">
    <source>
        <dbReference type="SMART" id="SM00831"/>
    </source>
</evidence>
<reference evidence="15" key="2">
    <citation type="submission" date="2022-04" db="EMBL/GenBank/DDBJ databases">
        <title>Antimicrobial genetic elements in methicillin-resistant Macrococcus armenti.</title>
        <authorList>
            <person name="Keller J.E."/>
            <person name="Schwendener S."/>
            <person name="Pantucek R."/>
            <person name="Perreten V."/>
        </authorList>
    </citation>
    <scope>NUCLEOTIDE SEQUENCE</scope>
    <source>
        <strain evidence="15">CCM 2609</strain>
    </source>
</reference>
<dbReference type="PANTHER" id="PTHR43294:SF21">
    <property type="entry name" value="CATION TRANSPORTING ATPASE"/>
    <property type="match status" value="1"/>
</dbReference>
<dbReference type="InterPro" id="IPR004014">
    <property type="entry name" value="ATPase_P-typ_cation-transptr_N"/>
</dbReference>
<evidence type="ECO:0000256" key="1">
    <source>
        <dbReference type="ARBA" id="ARBA00004651"/>
    </source>
</evidence>
<dbReference type="Gene3D" id="2.70.150.10">
    <property type="entry name" value="Calcium-transporting ATPase, cytoplasmic transduction domain A"/>
    <property type="match status" value="1"/>
</dbReference>
<dbReference type="SFLD" id="SFLDG00002">
    <property type="entry name" value="C1.7:_P-type_atpase_like"/>
    <property type="match status" value="1"/>
</dbReference>
<dbReference type="SUPFAM" id="SSF56784">
    <property type="entry name" value="HAD-like"/>
    <property type="match status" value="1"/>
</dbReference>
<evidence type="ECO:0000256" key="12">
    <source>
        <dbReference type="ARBA" id="ARBA00023136"/>
    </source>
</evidence>
<dbReference type="InterPro" id="IPR059000">
    <property type="entry name" value="ATPase_P-type_domA"/>
</dbReference>
<feature type="transmembrane region" description="Helical" evidence="13">
    <location>
        <begin position="709"/>
        <end position="728"/>
    </location>
</feature>
<feature type="transmembrane region" description="Helical" evidence="13">
    <location>
        <begin position="275"/>
        <end position="297"/>
    </location>
</feature>
<dbReference type="Pfam" id="PF00689">
    <property type="entry name" value="Cation_ATPase_C"/>
    <property type="match status" value="1"/>
</dbReference>
<protein>
    <submittedName>
        <fullName evidence="15">HAD-IC family P-type ATPase</fullName>
    </submittedName>
</protein>
<dbReference type="SUPFAM" id="SSF81665">
    <property type="entry name" value="Calcium ATPase, transmembrane domain M"/>
    <property type="match status" value="1"/>
</dbReference>
<dbReference type="SFLD" id="SFLDS00003">
    <property type="entry name" value="Haloacid_Dehalogenase"/>
    <property type="match status" value="1"/>
</dbReference>
<dbReference type="SMART" id="SM00831">
    <property type="entry name" value="Cation_ATPase_N"/>
    <property type="match status" value="1"/>
</dbReference>
<evidence type="ECO:0000256" key="10">
    <source>
        <dbReference type="ARBA" id="ARBA00022989"/>
    </source>
</evidence>
<dbReference type="SUPFAM" id="SSF81653">
    <property type="entry name" value="Calcium ATPase, transduction domain A"/>
    <property type="match status" value="1"/>
</dbReference>
<dbReference type="Proteomes" id="UP000830343">
    <property type="component" value="Chromosome"/>
</dbReference>
<dbReference type="Pfam" id="PF13246">
    <property type="entry name" value="Cation_ATPase"/>
    <property type="match status" value="1"/>
</dbReference>
<evidence type="ECO:0000256" key="4">
    <source>
        <dbReference type="ARBA" id="ARBA00022475"/>
    </source>
</evidence>
<keyword evidence="6 13" id="KW-0812">Transmembrane</keyword>
<dbReference type="NCBIfam" id="TIGR01494">
    <property type="entry name" value="ATPase_P-type"/>
    <property type="match status" value="2"/>
</dbReference>
<dbReference type="EMBL" id="CP094348">
    <property type="protein sequence ID" value="UOB20617.1"/>
    <property type="molecule type" value="Genomic_DNA"/>
</dbReference>
<evidence type="ECO:0000256" key="7">
    <source>
        <dbReference type="ARBA" id="ARBA00022741"/>
    </source>
</evidence>
<feature type="transmembrane region" description="Helical" evidence="13">
    <location>
        <begin position="53"/>
        <end position="75"/>
    </location>
</feature>
<name>A0ABY3ZVR1_9STAP</name>
<dbReference type="Pfam" id="PF00122">
    <property type="entry name" value="E1-E2_ATPase"/>
    <property type="match status" value="1"/>
</dbReference>
<keyword evidence="5" id="KW-0597">Phosphoprotein</keyword>
<evidence type="ECO:0000256" key="3">
    <source>
        <dbReference type="ARBA" id="ARBA00022448"/>
    </source>
</evidence>
<keyword evidence="11" id="KW-0406">Ion transport</keyword>
<dbReference type="SFLD" id="SFLDF00027">
    <property type="entry name" value="p-type_atpase"/>
    <property type="match status" value="1"/>
</dbReference>
<feature type="transmembrane region" description="Helical" evidence="13">
    <location>
        <begin position="81"/>
        <end position="97"/>
    </location>
</feature>
<evidence type="ECO:0000313" key="16">
    <source>
        <dbReference type="Proteomes" id="UP000830343"/>
    </source>
</evidence>
<feature type="transmembrane region" description="Helical" evidence="13">
    <location>
        <begin position="818"/>
        <end position="837"/>
    </location>
</feature>
<evidence type="ECO:0000256" key="6">
    <source>
        <dbReference type="ARBA" id="ARBA00022692"/>
    </source>
</evidence>
<keyword evidence="3" id="KW-0813">Transport</keyword>
<evidence type="ECO:0000256" key="5">
    <source>
        <dbReference type="ARBA" id="ARBA00022553"/>
    </source>
</evidence>
<sequence>MDDKWHTLNFKDVLSSLNSSKSGILEEDIQKLQNTHGKNTLPQKQRQSNILKFLAHFNDFLIYVLLLAAIITGLLGHFLDMSVILMVTIINALIGYIQEAKSEKALDSIRNMMTNEAIVIRNGKHLTIPSEDIVIGDIVVLAAGAKVPADVRLIETNALNIEESALTGESLPVKKHTNAIYSAAPLGDRKNMAYSGTSITSGSGKGVVVAIGEHTEIGKINTAMHQMDSTITPLMQQTAQFGKRVSVAIVVLSIFIFIFGVIVRDYDIVDLLLSVIALAVGAIPEGLPAVISIILAFGVQSMAKKQAIVKNLPSVETLGAVSVICTDKTGTLTKNEMTVTDLILPNCTYEVTGTGYAPNGEIRALNTCKHDESTLHKFITCVKTVNESHLAQNKDGHYYITGDPTEGCLMTLSNKYKEPLNNIEILDKIPFDSKYKYMAYLVLENHQKRIYIKGAPDKILACTEINDAIRSKWESSIDDVASNGKRLIAAGYKDVSDDYETLSHDDLNKGIIMLGLAGIIDPPRESSKHAVQECQKAGITVKMITGDHKATAMAIGKQLGIGDGKHAILGQDLDQMNDEEIYEAATTHHVFARTSPENKLQLVRALQHHDKIVSMTGDGVNDAPALKRADIGVAMGIKGTEVSKDAARMILVDDNFDTIVDAVKEGRRVYDNLKKTILFILPTNGSQGLLIMAAILFGISIPLTPVQVLWVNMVMAVTISFALAFEPLENGAMLRPPRQKQKPLLSTYFLIRILLVSLLVAGAILTVNFYLETHQLARNVVNTITLQSLVFALIFHLYNCRDLNQFAINRDFFKNKMAFLITAILIILEIVITYVPIFNRILKTAPLELHYWLIPIGIGLFVFIAVEIEKWFTRTILNIEA</sequence>
<evidence type="ECO:0000256" key="11">
    <source>
        <dbReference type="ARBA" id="ARBA00023065"/>
    </source>
</evidence>
<dbReference type="PANTHER" id="PTHR43294">
    <property type="entry name" value="SODIUM/POTASSIUM-TRANSPORTING ATPASE SUBUNIT ALPHA"/>
    <property type="match status" value="1"/>
</dbReference>
<dbReference type="InterPro" id="IPR001757">
    <property type="entry name" value="P_typ_ATPase"/>
</dbReference>
<feature type="transmembrane region" description="Helical" evidence="13">
    <location>
        <begin position="245"/>
        <end position="263"/>
    </location>
</feature>
<feature type="transmembrane region" description="Helical" evidence="13">
    <location>
        <begin position="776"/>
        <end position="798"/>
    </location>
</feature>
<dbReference type="Gene3D" id="1.20.1110.10">
    <property type="entry name" value="Calcium-transporting ATPase, transmembrane domain"/>
    <property type="match status" value="1"/>
</dbReference>
<dbReference type="InterPro" id="IPR023214">
    <property type="entry name" value="HAD_sf"/>
</dbReference>
<evidence type="ECO:0000256" key="9">
    <source>
        <dbReference type="ARBA" id="ARBA00022967"/>
    </source>
</evidence>
<keyword evidence="10 13" id="KW-1133">Transmembrane helix</keyword>
<feature type="transmembrane region" description="Helical" evidence="13">
    <location>
        <begin position="749"/>
        <end position="770"/>
    </location>
</feature>
<feature type="domain" description="Cation-transporting P-type ATPase N-terminal" evidence="14">
    <location>
        <begin position="4"/>
        <end position="77"/>
    </location>
</feature>
<dbReference type="Gene3D" id="3.40.50.1000">
    <property type="entry name" value="HAD superfamily/HAD-like"/>
    <property type="match status" value="1"/>
</dbReference>
<dbReference type="InterPro" id="IPR006068">
    <property type="entry name" value="ATPase_P-typ_cation-transptr_C"/>
</dbReference>
<dbReference type="InterPro" id="IPR008250">
    <property type="entry name" value="ATPase_P-typ_transduc_dom_A_sf"/>
</dbReference>
<dbReference type="PRINTS" id="PR00120">
    <property type="entry name" value="HATPASE"/>
</dbReference>
<keyword evidence="12 13" id="KW-0472">Membrane</keyword>
<dbReference type="InterPro" id="IPR036412">
    <property type="entry name" value="HAD-like_sf"/>
</dbReference>
<keyword evidence="7" id="KW-0547">Nucleotide-binding</keyword>
<dbReference type="Gene3D" id="3.40.1110.10">
    <property type="entry name" value="Calcium-transporting ATPase, cytoplasmic domain N"/>
    <property type="match status" value="1"/>
</dbReference>
<gene>
    <name evidence="15" type="ORF">MRZ06_00605</name>
</gene>
<evidence type="ECO:0000256" key="2">
    <source>
        <dbReference type="ARBA" id="ARBA00005675"/>
    </source>
</evidence>
<accession>A0ABY3ZVR1</accession>
<proteinExistence type="inferred from homology"/>
<dbReference type="InterPro" id="IPR023298">
    <property type="entry name" value="ATPase_P-typ_TM_dom_sf"/>
</dbReference>
<organism evidence="15 16">
    <name type="scientific">Macrococcus armenti</name>
    <dbReference type="NCBI Taxonomy" id="2875764"/>
    <lineage>
        <taxon>Bacteria</taxon>
        <taxon>Bacillati</taxon>
        <taxon>Bacillota</taxon>
        <taxon>Bacilli</taxon>
        <taxon>Bacillales</taxon>
        <taxon>Staphylococcaceae</taxon>
        <taxon>Macrococcus</taxon>
    </lineage>
</organism>
<dbReference type="RefSeq" id="WP_243365927.1">
    <property type="nucleotide sequence ID" value="NZ_CP094348.1"/>
</dbReference>
<dbReference type="PRINTS" id="PR00119">
    <property type="entry name" value="CATATPASE"/>
</dbReference>
<dbReference type="InterPro" id="IPR050510">
    <property type="entry name" value="Cation_transp_ATPase_P-type"/>
</dbReference>